<dbReference type="InterPro" id="IPR011060">
    <property type="entry name" value="RibuloseP-bd_barrel"/>
</dbReference>
<evidence type="ECO:0000256" key="2">
    <source>
        <dbReference type="ARBA" id="ARBA00023277"/>
    </source>
</evidence>
<dbReference type="GO" id="GO:0019854">
    <property type="term" value="P:L-ascorbic acid catabolic process"/>
    <property type="evidence" value="ECO:0007669"/>
    <property type="project" value="TreeGrafter"/>
</dbReference>
<feature type="domain" description="Orotidine 5'-phosphate decarboxylase" evidence="4">
    <location>
        <begin position="58"/>
        <end position="262"/>
    </location>
</feature>
<dbReference type="InterPro" id="IPR013785">
    <property type="entry name" value="Aldolase_TIM"/>
</dbReference>
<dbReference type="InterPro" id="IPR001754">
    <property type="entry name" value="OMPdeCOase_dom"/>
</dbReference>
<evidence type="ECO:0000256" key="1">
    <source>
        <dbReference type="ARBA" id="ARBA00023239"/>
    </source>
</evidence>
<feature type="compositionally biased region" description="Acidic residues" evidence="3">
    <location>
        <begin position="28"/>
        <end position="38"/>
    </location>
</feature>
<dbReference type="FunFam" id="3.20.20.70:FF:000022">
    <property type="entry name" value="3-keto-L-gulonate-6-phosphate decarboxylase UlaD"/>
    <property type="match status" value="1"/>
</dbReference>
<feature type="compositionally biased region" description="Basic and acidic residues" evidence="3">
    <location>
        <begin position="43"/>
        <end position="53"/>
    </location>
</feature>
<dbReference type="SUPFAM" id="SSF51366">
    <property type="entry name" value="Ribulose-phoshate binding barrel"/>
    <property type="match status" value="1"/>
</dbReference>
<evidence type="ECO:0000259" key="4">
    <source>
        <dbReference type="SMART" id="SM00934"/>
    </source>
</evidence>
<protein>
    <submittedName>
        <fullName evidence="5">3-keto-L-gulonate-6-phosphate decarboxylase ulaD</fullName>
        <ecNumber evidence="5">4.1.1.85</ecNumber>
    </submittedName>
</protein>
<organism evidence="5 6">
    <name type="scientific">Dermatophilus congolensis</name>
    <dbReference type="NCBI Taxonomy" id="1863"/>
    <lineage>
        <taxon>Bacteria</taxon>
        <taxon>Bacillati</taxon>
        <taxon>Actinomycetota</taxon>
        <taxon>Actinomycetes</taxon>
        <taxon>Micrococcales</taxon>
        <taxon>Dermatophilaceae</taxon>
        <taxon>Dermatophilus</taxon>
    </lineage>
</organism>
<dbReference type="PANTHER" id="PTHR35039">
    <property type="entry name" value="3-KETO-L-GULONATE-6-PHOSPHATE DECARBOXYLASE SGBH-RELATED"/>
    <property type="match status" value="1"/>
</dbReference>
<keyword evidence="2" id="KW-0119">Carbohydrate metabolism</keyword>
<dbReference type="Pfam" id="PF00215">
    <property type="entry name" value="OMPdecase"/>
    <property type="match status" value="1"/>
</dbReference>
<dbReference type="SMART" id="SM00934">
    <property type="entry name" value="OMPdecase"/>
    <property type="match status" value="1"/>
</dbReference>
<keyword evidence="1 5" id="KW-0456">Lyase</keyword>
<evidence type="ECO:0000256" key="3">
    <source>
        <dbReference type="SAM" id="MobiDB-lite"/>
    </source>
</evidence>
<accession>A0A239VJH0</accession>
<dbReference type="InterPro" id="IPR041710">
    <property type="entry name" value="HPS/KGPDC"/>
</dbReference>
<evidence type="ECO:0000313" key="6">
    <source>
        <dbReference type="Proteomes" id="UP000242637"/>
    </source>
</evidence>
<dbReference type="EC" id="4.1.1.85" evidence="5"/>
<proteinExistence type="predicted"/>
<dbReference type="GO" id="GO:0006207">
    <property type="term" value="P:'de novo' pyrimidine nucleobase biosynthetic process"/>
    <property type="evidence" value="ECO:0007669"/>
    <property type="project" value="InterPro"/>
</dbReference>
<dbReference type="Proteomes" id="UP000242637">
    <property type="component" value="Chromosome 1"/>
</dbReference>
<feature type="region of interest" description="Disordered" evidence="3">
    <location>
        <begin position="13"/>
        <end position="56"/>
    </location>
</feature>
<dbReference type="EMBL" id="LT906453">
    <property type="protein sequence ID" value="SNV22036.1"/>
    <property type="molecule type" value="Genomic_DNA"/>
</dbReference>
<dbReference type="Gene3D" id="3.20.20.70">
    <property type="entry name" value="Aldolase class I"/>
    <property type="match status" value="1"/>
</dbReference>
<dbReference type="KEGG" id="dco:SAMEA4475696_1429"/>
<keyword evidence="6" id="KW-1185">Reference proteome</keyword>
<gene>
    <name evidence="5" type="primary">ulaD</name>
    <name evidence="5" type="ORF">SAMEA4475696_01429</name>
</gene>
<sequence length="271" mass="28956">MWSLAVVHLRDLRSPHPGNDAGSRAAADDDGSLDEGDDMSQTRAEDTSHDCSPHPRPRLQVALDVRDLPSALAPLPRVIAHIDIIECGTVLILAEGLRAVREIRALFPNTAILADIRIAEAGSILSRMAFEAGANLVSVVAGASMTTVRQVCAVAAEFNGEVQVELADEWFDPDRAHQWRDAGVQHIIVKRSRDREASGDLSWKPTDLERIDQLAAMGFTVTVTGGITATDLTTFAGHPVGIIIAGRSITTATDPAAAAAELNHAIGQVWK</sequence>
<dbReference type="AlphaFoldDB" id="A0A239VJH0"/>
<name>A0A239VJH0_9MICO</name>
<dbReference type="PANTHER" id="PTHR35039:SF3">
    <property type="entry name" value="3-KETO-L-GULONATE-6-PHOSPHATE DECARBOXYLASE SGBH-RELATED"/>
    <property type="match status" value="1"/>
</dbReference>
<reference evidence="5 6" key="1">
    <citation type="submission" date="2017-06" db="EMBL/GenBank/DDBJ databases">
        <authorList>
            <consortium name="Pathogen Informatics"/>
        </authorList>
    </citation>
    <scope>NUCLEOTIDE SEQUENCE [LARGE SCALE GENOMIC DNA]</scope>
    <source>
        <strain evidence="5 6">NCTC13039</strain>
    </source>
</reference>
<dbReference type="CDD" id="cd04726">
    <property type="entry name" value="KGPDC_HPS"/>
    <property type="match status" value="1"/>
</dbReference>
<evidence type="ECO:0000313" key="5">
    <source>
        <dbReference type="EMBL" id="SNV22036.1"/>
    </source>
</evidence>
<dbReference type="GO" id="GO:0033982">
    <property type="term" value="F:3-dehydro-L-gulonate-6-phosphate decarboxylase activity"/>
    <property type="evidence" value="ECO:0007669"/>
    <property type="project" value="UniProtKB-EC"/>
</dbReference>
<dbReference type="STRING" id="1121387.GCA_000429885_01880"/>
<dbReference type="GO" id="GO:0004590">
    <property type="term" value="F:orotidine-5'-phosphate decarboxylase activity"/>
    <property type="evidence" value="ECO:0007669"/>
    <property type="project" value="InterPro"/>
</dbReference>